<proteinExistence type="predicted"/>
<keyword evidence="8" id="KW-0460">Magnesium</keyword>
<keyword evidence="4" id="KW-0285">Flavoprotein</keyword>
<sequence>MTLSRRRFLAVTAASVCSGTMAMAQARSHSWSGRAFGSDVSIQLSGPRDQVKLTLDRVIVRMRDIEHLFSLYDPSSHLSRLNRTGRLKSPPPEFLRLMDLCSDMHTATQGVFDPSIQPLWAALAQGKDTSSARRAIGWDRVHVSSGAISLAKHQALTFNGIAQGFATDLVRADLYREGFGQALINIGEYAALGGPFTLSLSDPMHGHLGTRRLTDTAIATSSTTAMSLGKSASHIQHPITNAPALWSTVSVKTDQAAIADATSTAFSVMSRAEIRQALSHLPVGTEVTLVDFNGDIETLS</sequence>
<protein>
    <recommendedName>
        <fullName evidence="3">FAD:protein FMN transferase</fullName>
        <ecNumber evidence="2">2.7.1.180</ecNumber>
    </recommendedName>
    <alternativeName>
        <fullName evidence="9">Flavin transferase</fullName>
    </alternativeName>
</protein>
<evidence type="ECO:0000256" key="10">
    <source>
        <dbReference type="ARBA" id="ARBA00048540"/>
    </source>
</evidence>
<feature type="chain" id="PRO_5039944036" description="FAD:protein FMN transferase" evidence="11">
    <location>
        <begin position="25"/>
        <end position="300"/>
    </location>
</feature>
<evidence type="ECO:0000256" key="1">
    <source>
        <dbReference type="ARBA" id="ARBA00001946"/>
    </source>
</evidence>
<evidence type="ECO:0000256" key="9">
    <source>
        <dbReference type="ARBA" id="ARBA00031306"/>
    </source>
</evidence>
<comment type="caution">
    <text evidence="12">The sequence shown here is derived from an EMBL/GenBank/DDBJ whole genome shotgun (WGS) entry which is preliminary data.</text>
</comment>
<evidence type="ECO:0000256" key="8">
    <source>
        <dbReference type="ARBA" id="ARBA00022842"/>
    </source>
</evidence>
<keyword evidence="11" id="KW-0732">Signal</keyword>
<reference evidence="12 13" key="1">
    <citation type="submission" date="2018-07" db="EMBL/GenBank/DDBJ databases">
        <title>Modular assembly of carbohydrate-degrading microbial communities in the ocean.</title>
        <authorList>
            <person name="Enke T.N."/>
            <person name="Datta M.S."/>
            <person name="Schwartzman J.A."/>
            <person name="Cermak N."/>
            <person name="Schmitz D.A."/>
            <person name="Barrere J."/>
            <person name="Cordero O.X."/>
        </authorList>
    </citation>
    <scope>NUCLEOTIDE SEQUENCE [LARGE SCALE GENOMIC DNA]</scope>
    <source>
        <strain evidence="12 13">C3M10</strain>
    </source>
</reference>
<dbReference type="InterPro" id="IPR024932">
    <property type="entry name" value="ApbE"/>
</dbReference>
<dbReference type="EC" id="2.7.1.180" evidence="2"/>
<dbReference type="Proteomes" id="UP000252706">
    <property type="component" value="Unassembled WGS sequence"/>
</dbReference>
<dbReference type="GO" id="GO:0016740">
    <property type="term" value="F:transferase activity"/>
    <property type="evidence" value="ECO:0007669"/>
    <property type="project" value="UniProtKB-KW"/>
</dbReference>
<dbReference type="PANTHER" id="PTHR30040">
    <property type="entry name" value="THIAMINE BIOSYNTHESIS LIPOPROTEIN APBE"/>
    <property type="match status" value="1"/>
</dbReference>
<evidence type="ECO:0000256" key="5">
    <source>
        <dbReference type="ARBA" id="ARBA00022679"/>
    </source>
</evidence>
<gene>
    <name evidence="12" type="ORF">DS909_04205</name>
</gene>
<evidence type="ECO:0000256" key="2">
    <source>
        <dbReference type="ARBA" id="ARBA00011955"/>
    </source>
</evidence>
<feature type="signal peptide" evidence="11">
    <location>
        <begin position="1"/>
        <end position="24"/>
    </location>
</feature>
<evidence type="ECO:0000256" key="7">
    <source>
        <dbReference type="ARBA" id="ARBA00022827"/>
    </source>
</evidence>
<evidence type="ECO:0000256" key="6">
    <source>
        <dbReference type="ARBA" id="ARBA00022723"/>
    </source>
</evidence>
<dbReference type="InterPro" id="IPR006311">
    <property type="entry name" value="TAT_signal"/>
</dbReference>
<dbReference type="AlphaFoldDB" id="A0A366X5H0"/>
<evidence type="ECO:0000313" key="12">
    <source>
        <dbReference type="EMBL" id="RBW60631.1"/>
    </source>
</evidence>
<comment type="catalytic activity">
    <reaction evidence="10">
        <text>L-threonyl-[protein] + FAD = FMN-L-threonyl-[protein] + AMP + H(+)</text>
        <dbReference type="Rhea" id="RHEA:36847"/>
        <dbReference type="Rhea" id="RHEA-COMP:11060"/>
        <dbReference type="Rhea" id="RHEA-COMP:11061"/>
        <dbReference type="ChEBI" id="CHEBI:15378"/>
        <dbReference type="ChEBI" id="CHEBI:30013"/>
        <dbReference type="ChEBI" id="CHEBI:57692"/>
        <dbReference type="ChEBI" id="CHEBI:74257"/>
        <dbReference type="ChEBI" id="CHEBI:456215"/>
        <dbReference type="EC" id="2.7.1.180"/>
    </reaction>
</comment>
<dbReference type="Pfam" id="PF02424">
    <property type="entry name" value="ApbE"/>
    <property type="match status" value="1"/>
</dbReference>
<dbReference type="Gene3D" id="3.10.520.10">
    <property type="entry name" value="ApbE-like domains"/>
    <property type="match status" value="1"/>
</dbReference>
<evidence type="ECO:0000256" key="4">
    <source>
        <dbReference type="ARBA" id="ARBA00022630"/>
    </source>
</evidence>
<evidence type="ECO:0000256" key="11">
    <source>
        <dbReference type="SAM" id="SignalP"/>
    </source>
</evidence>
<comment type="cofactor">
    <cofactor evidence="1">
        <name>Mg(2+)</name>
        <dbReference type="ChEBI" id="CHEBI:18420"/>
    </cofactor>
</comment>
<keyword evidence="5 12" id="KW-0808">Transferase</keyword>
<dbReference type="PROSITE" id="PS51318">
    <property type="entry name" value="TAT"/>
    <property type="match status" value="1"/>
</dbReference>
<keyword evidence="7" id="KW-0274">FAD</keyword>
<dbReference type="OrthoDB" id="9778595at2"/>
<evidence type="ECO:0000256" key="3">
    <source>
        <dbReference type="ARBA" id="ARBA00016337"/>
    </source>
</evidence>
<keyword evidence="6" id="KW-0479">Metal-binding</keyword>
<accession>A0A366X5H0</accession>
<dbReference type="InterPro" id="IPR003374">
    <property type="entry name" value="ApbE-like_sf"/>
</dbReference>
<dbReference type="EMBL" id="QOCE01000011">
    <property type="protein sequence ID" value="RBW60631.1"/>
    <property type="molecule type" value="Genomic_DNA"/>
</dbReference>
<evidence type="ECO:0000313" key="13">
    <source>
        <dbReference type="Proteomes" id="UP000252706"/>
    </source>
</evidence>
<name>A0A366X5H0_9RHOB</name>
<dbReference type="RefSeq" id="WP_113822181.1">
    <property type="nucleotide sequence ID" value="NZ_QOCE01000011.1"/>
</dbReference>
<dbReference type="SUPFAM" id="SSF143631">
    <property type="entry name" value="ApbE-like"/>
    <property type="match status" value="1"/>
</dbReference>
<dbReference type="GO" id="GO:0046872">
    <property type="term" value="F:metal ion binding"/>
    <property type="evidence" value="ECO:0007669"/>
    <property type="project" value="UniProtKB-KW"/>
</dbReference>
<dbReference type="PANTHER" id="PTHR30040:SF2">
    <property type="entry name" value="FAD:PROTEIN FMN TRANSFERASE"/>
    <property type="match status" value="1"/>
</dbReference>
<organism evidence="12 13">
    <name type="scientific">Phaeobacter gallaeciensis</name>
    <dbReference type="NCBI Taxonomy" id="60890"/>
    <lineage>
        <taxon>Bacteria</taxon>
        <taxon>Pseudomonadati</taxon>
        <taxon>Pseudomonadota</taxon>
        <taxon>Alphaproteobacteria</taxon>
        <taxon>Rhodobacterales</taxon>
        <taxon>Roseobacteraceae</taxon>
        <taxon>Phaeobacter</taxon>
    </lineage>
</organism>